<dbReference type="HOGENOM" id="CLU_1101363_0_0_0"/>
<reference evidence="1" key="1">
    <citation type="journal article" date="2008" name="Genome Res.">
        <title>Chlamydia trachomatis: genome sequence analysis of lymphogranuloma venereum isolates.</title>
        <authorList>
            <person name="Thomson N.R."/>
            <person name="Holden M.T."/>
            <person name="Carder C."/>
            <person name="Lennard N."/>
            <person name="Lockey S.J."/>
            <person name="Marsh P."/>
            <person name="Skipp P."/>
            <person name="O'Connor C.D."/>
            <person name="Goodhead I."/>
            <person name="Norbertzcak H."/>
            <person name="Harris B."/>
            <person name="Ormond D."/>
            <person name="Rance R."/>
            <person name="Quail M.A."/>
            <person name="Parkhill J."/>
            <person name="Stephens R.S."/>
            <person name="Clarke I.N."/>
        </authorList>
    </citation>
    <scope>NUCLEOTIDE SEQUENCE [LARGE SCALE GENOMIC DNA]</scope>
    <source>
        <strain evidence="1">434/Bu</strain>
        <strain evidence="2">434/Bu / ATCC VR-902B</strain>
    </source>
</reference>
<dbReference type="PANTHER" id="PTHR34216">
    <property type="match status" value="1"/>
</dbReference>
<accession>A0A0H3MDP2</accession>
<proteinExistence type="predicted"/>
<dbReference type="Gene3D" id="3.20.20.370">
    <property type="entry name" value="Glycoside hydrolase/deacetylase"/>
    <property type="match status" value="1"/>
</dbReference>
<dbReference type="GO" id="GO:0005975">
    <property type="term" value="P:carbohydrate metabolic process"/>
    <property type="evidence" value="ECO:0007669"/>
    <property type="project" value="InterPro"/>
</dbReference>
<gene>
    <name evidence="1" type="ordered locus">CTL0742</name>
</gene>
<dbReference type="Proteomes" id="UP001154402">
    <property type="component" value="Chromosome"/>
</dbReference>
<evidence type="ECO:0000313" key="2">
    <source>
        <dbReference type="Proteomes" id="UP000000795"/>
    </source>
</evidence>
<dbReference type="CDD" id="cd10918">
    <property type="entry name" value="CE4_NodB_like_5s_6s"/>
    <property type="match status" value="1"/>
</dbReference>
<dbReference type="KEGG" id="ctb:CTL0742"/>
<dbReference type="PANTHER" id="PTHR34216:SF3">
    <property type="entry name" value="POLY-BETA-1,6-N-ACETYL-D-GLUCOSAMINE N-DEACETYLASE"/>
    <property type="match status" value="1"/>
</dbReference>
<evidence type="ECO:0000313" key="1">
    <source>
        <dbReference type="EMBL" id="CAP04180.1"/>
    </source>
</evidence>
<organism evidence="1">
    <name type="scientific">Chlamydia trachomatis serovar L2 (strain ATCC VR-902B / DSM 19102 / 434/Bu)</name>
    <dbReference type="NCBI Taxonomy" id="471472"/>
    <lineage>
        <taxon>Bacteria</taxon>
        <taxon>Pseudomonadati</taxon>
        <taxon>Chlamydiota</taxon>
        <taxon>Chlamydiia</taxon>
        <taxon>Chlamydiales</taxon>
        <taxon>Chlamydiaceae</taxon>
        <taxon>Chlamydia/Chlamydophila group</taxon>
        <taxon>Chlamydia</taxon>
    </lineage>
</organism>
<dbReference type="RefSeq" id="WP_009873844.1">
    <property type="nucleotide sequence ID" value="NC_010287.1"/>
</dbReference>
<dbReference type="EMBL" id="AM884176">
    <property type="protein sequence ID" value="CAP04180.1"/>
    <property type="molecule type" value="Genomic_DNA"/>
</dbReference>
<dbReference type="InterPro" id="IPR051398">
    <property type="entry name" value="Polysacch_Deacetylase"/>
</dbReference>
<dbReference type="InterPro" id="IPR011330">
    <property type="entry name" value="Glyco_hydro/deAcase_b/a-brl"/>
</dbReference>
<dbReference type="PATRIC" id="fig|471472.4.peg.796"/>
<dbReference type="SUPFAM" id="SSF88713">
    <property type="entry name" value="Glycoside hydrolase/deacetylase"/>
    <property type="match status" value="1"/>
</dbReference>
<sequence length="243" mass="27889">MLRVLAYRQVSFSKFPHLFKSFVSLLSSLKQHYSFMLPGDPLPKKKALMLTFDHASVDFYTHVFPLLQNLQIPAVIGVAWRYVADLEGEDLPIDVRIAPSDFLAFQDEIFSYHQPFCSVRELCHMAASPLVRFASSGFAIRNLKYAPPYLDTEILLSKILLENAIQSPVESFFFPLGKSDVVSQHFVQETYRYSFVLGNTASFSYPTQSLHGIPRIDMPLDSQRVPSLYQLSYRHLKQFLVLR</sequence>
<name>A0A0H3MDP2_CHLT2</name>
<dbReference type="AlphaFoldDB" id="A0A0H3MDP2"/>
<protein>
    <submittedName>
        <fullName evidence="1">Uncharacterized protein</fullName>
    </submittedName>
</protein>